<evidence type="ECO:0000256" key="1">
    <source>
        <dbReference type="ARBA" id="ARBA00022801"/>
    </source>
</evidence>
<dbReference type="Proteomes" id="UP000309673">
    <property type="component" value="Unassembled WGS sequence"/>
</dbReference>
<protein>
    <submittedName>
        <fullName evidence="3">DNA repair exonuclease</fullName>
    </submittedName>
</protein>
<feature type="domain" description="Calcineurin-like phosphoesterase" evidence="2">
    <location>
        <begin position="6"/>
        <end position="206"/>
    </location>
</feature>
<keyword evidence="1" id="KW-0378">Hydrolase</keyword>
<dbReference type="Pfam" id="PF00149">
    <property type="entry name" value="Metallophos"/>
    <property type="match status" value="1"/>
</dbReference>
<dbReference type="InterPro" id="IPR029052">
    <property type="entry name" value="Metallo-depent_PP-like"/>
</dbReference>
<dbReference type="PANTHER" id="PTHR30337:SF7">
    <property type="entry name" value="PHOSPHOESTERASE"/>
    <property type="match status" value="1"/>
</dbReference>
<accession>A0A4U0F9H6</accession>
<name>A0A4U0F9H6_9BACL</name>
<keyword evidence="3" id="KW-0269">Exonuclease</keyword>
<dbReference type="EMBL" id="SUPK01000006">
    <property type="protein sequence ID" value="TJY41365.1"/>
    <property type="molecule type" value="Genomic_DNA"/>
</dbReference>
<dbReference type="InterPro" id="IPR050535">
    <property type="entry name" value="DNA_Repair-Maintenance_Comp"/>
</dbReference>
<dbReference type="InterPro" id="IPR014576">
    <property type="entry name" value="Pesterase_YhaO"/>
</dbReference>
<organism evidence="3 4">
    <name type="scientific">Cohnella pontilimi</name>
    <dbReference type="NCBI Taxonomy" id="2564100"/>
    <lineage>
        <taxon>Bacteria</taxon>
        <taxon>Bacillati</taxon>
        <taxon>Bacillota</taxon>
        <taxon>Bacilli</taxon>
        <taxon>Bacillales</taxon>
        <taxon>Paenibacillaceae</taxon>
        <taxon>Cohnella</taxon>
    </lineage>
</organism>
<dbReference type="AlphaFoldDB" id="A0A4U0F9H6"/>
<comment type="caution">
    <text evidence="3">The sequence shown here is derived from an EMBL/GenBank/DDBJ whole genome shotgun (WGS) entry which is preliminary data.</text>
</comment>
<sequence>MGVPFTFVHAADLHLDSPFKGLTKVPEAVRQRLRESTFEALRRLGNVVKQEGADFVVLAGDLYDAADRSLRAQLRLQRMLADWTAEGIGVFVVHGNHDPESGRQAKLDWPAGVHVFGSAGSAAECVPAYRRSGELAAHVYGISYPTAAVTDNLAMRYRKQEGAPFHLALLHANVDGDPAHDNYAPCRLAELAAAGFDYWALGHVHDRRVLHEYPHVVYPGNIQGRSVRETGEKGVYVVRVSEAGEVRLDFRGTSDVLWMEKGVSIEGAEREQQLKDRLLEAAEEARHSAGGRPVVIRLRLEGRGVLHDALLADSAAEQWLDELREWLGSPEERDDWVWPESLSVRTAGAANLRGLAAEEGFLGEFVRRGIRASEDPALGRELTDEALDVFRSQPKIREWLSSRSDEDRAELIRRAMELTASMLRDEDAG</sequence>
<dbReference type="CDD" id="cd00840">
    <property type="entry name" value="MPP_Mre11_N"/>
    <property type="match status" value="1"/>
</dbReference>
<dbReference type="InterPro" id="IPR041796">
    <property type="entry name" value="Mre11_N"/>
</dbReference>
<dbReference type="PANTHER" id="PTHR30337">
    <property type="entry name" value="COMPONENT OF ATP-DEPENDENT DSDNA EXONUCLEASE"/>
    <property type="match status" value="1"/>
</dbReference>
<dbReference type="SUPFAM" id="SSF56300">
    <property type="entry name" value="Metallo-dependent phosphatases"/>
    <property type="match status" value="1"/>
</dbReference>
<gene>
    <name evidence="3" type="ORF">E5161_13185</name>
</gene>
<keyword evidence="3" id="KW-0540">Nuclease</keyword>
<dbReference type="RefSeq" id="WP_136778284.1">
    <property type="nucleotide sequence ID" value="NZ_SUPK01000006.1"/>
</dbReference>
<dbReference type="GO" id="GO:0004527">
    <property type="term" value="F:exonuclease activity"/>
    <property type="evidence" value="ECO:0007669"/>
    <property type="project" value="UniProtKB-KW"/>
</dbReference>
<keyword evidence="4" id="KW-1185">Reference proteome</keyword>
<proteinExistence type="predicted"/>
<reference evidence="3 4" key="1">
    <citation type="submission" date="2019-04" db="EMBL/GenBank/DDBJ databases">
        <title>Cohnella sp. nov., isolated from soil.</title>
        <authorList>
            <person name="Kim W."/>
        </authorList>
    </citation>
    <scope>NUCLEOTIDE SEQUENCE [LARGE SCALE GENOMIC DNA]</scope>
    <source>
        <strain evidence="3 4">CAU 1483</strain>
    </source>
</reference>
<evidence type="ECO:0000313" key="3">
    <source>
        <dbReference type="EMBL" id="TJY41365.1"/>
    </source>
</evidence>
<evidence type="ECO:0000313" key="4">
    <source>
        <dbReference type="Proteomes" id="UP000309673"/>
    </source>
</evidence>
<dbReference type="PIRSF" id="PIRSF033091">
    <property type="entry name" value="Pesterase_YhaO"/>
    <property type="match status" value="1"/>
</dbReference>
<evidence type="ECO:0000259" key="2">
    <source>
        <dbReference type="Pfam" id="PF00149"/>
    </source>
</evidence>
<dbReference type="Gene3D" id="3.60.21.10">
    <property type="match status" value="1"/>
</dbReference>
<dbReference type="InterPro" id="IPR004843">
    <property type="entry name" value="Calcineurin-like_PHP"/>
</dbReference>
<dbReference type="OrthoDB" id="9773856at2"/>